<evidence type="ECO:0000313" key="1">
    <source>
        <dbReference type="EMBL" id="TKK84591.1"/>
    </source>
</evidence>
<organism evidence="1 2">
    <name type="scientific">Herbidospora galbida</name>
    <dbReference type="NCBI Taxonomy" id="2575442"/>
    <lineage>
        <taxon>Bacteria</taxon>
        <taxon>Bacillati</taxon>
        <taxon>Actinomycetota</taxon>
        <taxon>Actinomycetes</taxon>
        <taxon>Streptosporangiales</taxon>
        <taxon>Streptosporangiaceae</taxon>
        <taxon>Herbidospora</taxon>
    </lineage>
</organism>
<proteinExistence type="predicted"/>
<accession>A0A4U3M711</accession>
<dbReference type="OrthoDB" id="3386537at2"/>
<keyword evidence="2" id="KW-1185">Reference proteome</keyword>
<dbReference type="RefSeq" id="WP_137250175.1">
    <property type="nucleotide sequence ID" value="NZ_SZQA01000033.1"/>
</dbReference>
<reference evidence="1 2" key="1">
    <citation type="submission" date="2019-04" db="EMBL/GenBank/DDBJ databases">
        <title>Herbidospora sp. NEAU-GS14.nov., a novel actinomycete isolated from soil.</title>
        <authorList>
            <person name="Han L."/>
        </authorList>
    </citation>
    <scope>NUCLEOTIDE SEQUENCE [LARGE SCALE GENOMIC DNA]</scope>
    <source>
        <strain evidence="1 2">NEAU-GS14</strain>
    </source>
</reference>
<protein>
    <submittedName>
        <fullName evidence="1">Uncharacterized protein</fullName>
    </submittedName>
</protein>
<dbReference type="Proteomes" id="UP000308705">
    <property type="component" value="Unassembled WGS sequence"/>
</dbReference>
<comment type="caution">
    <text evidence="1">The sequence shown here is derived from an EMBL/GenBank/DDBJ whole genome shotgun (WGS) entry which is preliminary data.</text>
</comment>
<sequence length="176" mass="20299">MTNSTTEKSFIGVPIEGYVYSVQKVDQLPVEQLAPLFQAIQDDPTILRYGWTQYTPYFNDGEVCEFSAGDVWFLTEQNKSELDEEGVPEDEVDYDDFAVSWNDSLGKRPRTWDYQARQYIYGDYSGPDEARYDHCMALSEAVTSGKFDHALLRLFGDHAKITVHKDRIVVDEYDHD</sequence>
<evidence type="ECO:0000313" key="2">
    <source>
        <dbReference type="Proteomes" id="UP000308705"/>
    </source>
</evidence>
<gene>
    <name evidence="1" type="ORF">FDA94_28595</name>
</gene>
<name>A0A4U3M711_9ACTN</name>
<dbReference type="AlphaFoldDB" id="A0A4U3M711"/>
<dbReference type="EMBL" id="SZQA01000033">
    <property type="protein sequence ID" value="TKK84591.1"/>
    <property type="molecule type" value="Genomic_DNA"/>
</dbReference>